<dbReference type="InterPro" id="IPR014917">
    <property type="entry name" value="DUF1800"/>
</dbReference>
<reference evidence="2 3" key="1">
    <citation type="journal article" date="2019" name="Int. J. Syst. Evol. Microbiol.">
        <title>The Global Catalogue of Microorganisms (GCM) 10K type strain sequencing project: providing services to taxonomists for standard genome sequencing and annotation.</title>
        <authorList>
            <consortium name="The Broad Institute Genomics Platform"/>
            <consortium name="The Broad Institute Genome Sequencing Center for Infectious Disease"/>
            <person name="Wu L."/>
            <person name="Ma J."/>
        </authorList>
    </citation>
    <scope>NUCLEOTIDE SEQUENCE [LARGE SCALE GENOMIC DNA]</scope>
    <source>
        <strain evidence="2 3">JCM 13250</strain>
    </source>
</reference>
<proteinExistence type="predicted"/>
<keyword evidence="1" id="KW-1133">Transmembrane helix</keyword>
<dbReference type="Proteomes" id="UP001500218">
    <property type="component" value="Unassembled WGS sequence"/>
</dbReference>
<keyword evidence="3" id="KW-1185">Reference proteome</keyword>
<dbReference type="RefSeq" id="WP_344137778.1">
    <property type="nucleotide sequence ID" value="NZ_BAAALT010000223.1"/>
</dbReference>
<name>A0ABN2MG66_9ACTN</name>
<evidence type="ECO:0000313" key="2">
    <source>
        <dbReference type="EMBL" id="GAA1825638.1"/>
    </source>
</evidence>
<sequence>MAGQRSTDTAPPSGDAPLIDLIFPNRDAPRQQSFEPTAAQFEQFAGFGPDERDAFRHRRVTRVSRWLGRGRKARTVRTAAPVRAVRGRRRVLLRLGGSAVAVAGVAGAAVAVRTVYTSLTADDTPAGPPIRDVNALAAGGVADTLEEAARIAAAAIAVQLTPLSPEPALHLLKRATFGPVLPDLLAVRQLGLDAWLDRQLDPKNIADPEGDRVAALYPTTGMSTAQIRGKVKQYAWDSMYELGHATLARQMWSSRQLYEVMVDFWANHLNVTNPFDGGWDTRAPYDKDVIRKHALGRFSNMLHDSARHPAMLRYLDNASSDRRNVNENYGREVLELHTVGVEARYTQKDVRHSAYIMTGRTVDDQGRFRYEKYRHWTGKVKVLGFTHKNSSQSGGLAVGDAYLNYLAKHPKTAERIARKLAIRFVTDRPPKELVDRLAKAYLDNGTAIVPVLKLLFRSIEFWVATGLKTRRPLENLVATSRVLGVRPGTAAKQTREGVEGLYWLSDQLGHTPLGWLPPDGYPDVQTQWNSAHATLGVWNSHRALSEGWHKGVKYPEPEELVGLKPKTVGEYVDKLSQRLVFQKMSPAHRKAVLSFLGAKETTKVKDLSLGGKAKLLVPMILDSVYHGLR</sequence>
<dbReference type="EMBL" id="BAAALT010000223">
    <property type="protein sequence ID" value="GAA1825638.1"/>
    <property type="molecule type" value="Genomic_DNA"/>
</dbReference>
<protein>
    <recommendedName>
        <fullName evidence="4">DUF1800 domain-containing protein</fullName>
    </recommendedName>
</protein>
<accession>A0ABN2MG66</accession>
<dbReference type="Pfam" id="PF08811">
    <property type="entry name" value="DUF1800"/>
    <property type="match status" value="1"/>
</dbReference>
<gene>
    <name evidence="2" type="ORF">GCM10009682_51790</name>
</gene>
<keyword evidence="1" id="KW-0472">Membrane</keyword>
<evidence type="ECO:0000256" key="1">
    <source>
        <dbReference type="SAM" id="Phobius"/>
    </source>
</evidence>
<keyword evidence="1" id="KW-0812">Transmembrane</keyword>
<evidence type="ECO:0008006" key="4">
    <source>
        <dbReference type="Google" id="ProtNLM"/>
    </source>
</evidence>
<organism evidence="2 3">
    <name type="scientific">Luedemannella flava</name>
    <dbReference type="NCBI Taxonomy" id="349316"/>
    <lineage>
        <taxon>Bacteria</taxon>
        <taxon>Bacillati</taxon>
        <taxon>Actinomycetota</taxon>
        <taxon>Actinomycetes</taxon>
        <taxon>Micromonosporales</taxon>
        <taxon>Micromonosporaceae</taxon>
        <taxon>Luedemannella</taxon>
    </lineage>
</organism>
<evidence type="ECO:0000313" key="3">
    <source>
        <dbReference type="Proteomes" id="UP001500218"/>
    </source>
</evidence>
<comment type="caution">
    <text evidence="2">The sequence shown here is derived from an EMBL/GenBank/DDBJ whole genome shotgun (WGS) entry which is preliminary data.</text>
</comment>
<feature type="transmembrane region" description="Helical" evidence="1">
    <location>
        <begin position="91"/>
        <end position="112"/>
    </location>
</feature>